<keyword evidence="4 12" id="KW-0808">Transferase</keyword>
<feature type="transmembrane region" description="Helical" evidence="8">
    <location>
        <begin position="495"/>
        <end position="517"/>
    </location>
</feature>
<evidence type="ECO:0000256" key="8">
    <source>
        <dbReference type="SAM" id="Phobius"/>
    </source>
</evidence>
<dbReference type="SMART" id="SM00388">
    <property type="entry name" value="HisKA"/>
    <property type="match status" value="1"/>
</dbReference>
<dbReference type="SUPFAM" id="SSF53850">
    <property type="entry name" value="Periplasmic binding protein-like II"/>
    <property type="match status" value="2"/>
</dbReference>
<dbReference type="InterPro" id="IPR036097">
    <property type="entry name" value="HisK_dim/P_sf"/>
</dbReference>
<reference evidence="12" key="1">
    <citation type="submission" date="2016-10" db="EMBL/GenBank/DDBJ databases">
        <title>The High Quality Genome of Vibrio alginolyticus K01M1.</title>
        <authorList>
            <person name="Wendling C."/>
            <person name="Chibani C.M."/>
            <person name="Hertel R."/>
            <person name="Sproer C."/>
            <person name="Bunk B."/>
            <person name="Overmann J."/>
            <person name="Roth O."/>
            <person name="Liesegang H."/>
        </authorList>
    </citation>
    <scope>NUCLEOTIDE SEQUENCE</scope>
    <source>
        <strain evidence="12">K05K4</strain>
    </source>
</reference>
<evidence type="ECO:0000256" key="2">
    <source>
        <dbReference type="ARBA" id="ARBA00012438"/>
    </source>
</evidence>
<keyword evidence="8" id="KW-0472">Membrane</keyword>
<dbReference type="InterPro" id="IPR003661">
    <property type="entry name" value="HisK_dim/P_dom"/>
</dbReference>
<keyword evidence="8" id="KW-1133">Transmembrane helix</keyword>
<dbReference type="PROSITE" id="PS50109">
    <property type="entry name" value="HIS_KIN"/>
    <property type="match status" value="1"/>
</dbReference>
<keyword evidence="9" id="KW-0732">Signal</keyword>
<dbReference type="Gene3D" id="1.10.287.130">
    <property type="match status" value="1"/>
</dbReference>
<feature type="chain" id="PRO_5011905035" description="histidine kinase" evidence="9">
    <location>
        <begin position="27"/>
        <end position="1221"/>
    </location>
</feature>
<dbReference type="AlphaFoldDB" id="A0A1W6TZ16"/>
<dbReference type="Gene3D" id="3.30.565.10">
    <property type="entry name" value="Histidine kinase-like ATPase, C-terminal domain"/>
    <property type="match status" value="1"/>
</dbReference>
<protein>
    <recommendedName>
        <fullName evidence="2">histidine kinase</fullName>
        <ecNumber evidence="2">2.7.13.3</ecNumber>
    </recommendedName>
</protein>
<dbReference type="PANTHER" id="PTHR43047:SF72">
    <property type="entry name" value="OSMOSENSING HISTIDINE PROTEIN KINASE SLN1"/>
    <property type="match status" value="1"/>
</dbReference>
<gene>
    <name evidence="12" type="primary">luxQ_6</name>
    <name evidence="12" type="ORF">K05K4_42500</name>
</gene>
<sequence>MLSILRSITVSSVALIFLASSFCSTAKQSPKPKVIVGVIAQDEAKDSFDGSVGPSYGISLEYLSNITKALDYELELRTYKHIPSLLADVESKKIDGAVGFSKTAAREKRFLFSMPFFSSTIAVWYRNATYRDSDARDLKWVCVEGSVYCDNLTERGIDKIHYVKTRLEAFNEVKRGKANALIYTYVGITQYLDLNDIVKGVVDIPSWLINEEVSFIASLDKQSLIDDINKILQWEQNGKNIRSVASKNPYHISDKLLVDYRRNHQNKLVITYSSSDEAYPFLYRDSQTGELDGFFPDFVDLLQSRTGLSFKYVKPTSSLSNGLTAFDADIVPISYVGELPKSDWLFTKPFMHSNYVAIQAEQSKRDKSALKEAGILLTLKKQGLVHLGTWQQGQVDHYDDLKKLLTDLKSGVLDVAYIPDDIVHNMIAQDQVDGLVINAEDVLTFSNAFAVANHNTQLQHMLNSIIETIDSNEIEKLLRSHRSFKLTYGYDAEQIATFVVAGSFIFCLMLIAAYFILSHMRLKVRLAEFNADNEEAEKQWLMDIIKEINSLVFIHSENNHMEMSNCANYNSKQCQQCKLKSDSAHAPLVNNFDELTTVIAGKRISEEVASSGCELDIKHVYRERKVIASPSGKNKFVLTVIQDITQQKEREQALIDAQKEAQTAVRARENFLATMSHELRTPLSAAHGILDLLNHQVTADSNRELIAQAIRSLNHLNTLVDEVLDYSKLEAGHLSVAPVKTDLLKTLCDVFRSFEPRALAKGLDYKVTIKPFSNAFIEIDALRLVQITTNLLSNAVKFTAEGEVGISVILHEKQLILKVADSGIGMTDDQLEGILNPFVQADDTITRKYGGTGLGLSIVDRLIDCMGGVLCIDSQFGLGTTITVKLPIEHCDSEPDVCLNWTYSESLPLNIRQWCDAWKMRPATLKTMVANLHPIHDSDASFNGLMLRDEQRVLGSLTLRELQYPDTLFNLLSQTQQETKFSDANQEVVSWVLGTVLVAEDNPINQSVIAMQLHELGIEPVIVNNGREAWEYINQDENIVLLLTDFHMPEMDGYELVRHVKNSEFKAIPIIGVTAEDARLAIERTQDIGIDDVLYKPYDLNQLKTVLIPFIGEKERGRLPGWIKRFKAQDAKEIARVFSQSMSTGIKNLNAASTERDKKRVIHGIKGAVGAIGVSMLTELCIEAERVTAAEFDRRTAELILRIEQEIENINYWVETNEYTI</sequence>
<evidence type="ECO:0000259" key="10">
    <source>
        <dbReference type="PROSITE" id="PS50109"/>
    </source>
</evidence>
<evidence type="ECO:0000256" key="9">
    <source>
        <dbReference type="SAM" id="SignalP"/>
    </source>
</evidence>
<dbReference type="InterPro" id="IPR036641">
    <property type="entry name" value="HPT_dom_sf"/>
</dbReference>
<dbReference type="GO" id="GO:0005886">
    <property type="term" value="C:plasma membrane"/>
    <property type="evidence" value="ECO:0007669"/>
    <property type="project" value="TreeGrafter"/>
</dbReference>
<evidence type="ECO:0000259" key="11">
    <source>
        <dbReference type="PROSITE" id="PS50110"/>
    </source>
</evidence>
<dbReference type="CDD" id="cd17546">
    <property type="entry name" value="REC_hyHK_CKI1_RcsC-like"/>
    <property type="match status" value="1"/>
</dbReference>
<keyword evidence="3 7" id="KW-0597">Phosphoprotein</keyword>
<dbReference type="Pfam" id="PF00497">
    <property type="entry name" value="SBP_bac_3"/>
    <property type="match status" value="1"/>
</dbReference>
<comment type="catalytic activity">
    <reaction evidence="1">
        <text>ATP + protein L-histidine = ADP + protein N-phospho-L-histidine.</text>
        <dbReference type="EC" id="2.7.13.3"/>
    </reaction>
</comment>
<dbReference type="InterPro" id="IPR001789">
    <property type="entry name" value="Sig_transdc_resp-reg_receiver"/>
</dbReference>
<dbReference type="InterPro" id="IPR005467">
    <property type="entry name" value="His_kinase_dom"/>
</dbReference>
<dbReference type="GO" id="GO:0009927">
    <property type="term" value="F:histidine phosphotransfer kinase activity"/>
    <property type="evidence" value="ECO:0007669"/>
    <property type="project" value="TreeGrafter"/>
</dbReference>
<evidence type="ECO:0000256" key="4">
    <source>
        <dbReference type="ARBA" id="ARBA00022679"/>
    </source>
</evidence>
<dbReference type="PANTHER" id="PTHR43047">
    <property type="entry name" value="TWO-COMPONENT HISTIDINE PROTEIN KINASE"/>
    <property type="match status" value="1"/>
</dbReference>
<dbReference type="PRINTS" id="PR00344">
    <property type="entry name" value="BCTRLSENSOR"/>
</dbReference>
<dbReference type="Gene3D" id="3.40.50.2300">
    <property type="match status" value="1"/>
</dbReference>
<organism evidence="12">
    <name type="scientific">Vibrio alginolyticus</name>
    <dbReference type="NCBI Taxonomy" id="663"/>
    <lineage>
        <taxon>Bacteria</taxon>
        <taxon>Pseudomonadati</taxon>
        <taxon>Pseudomonadota</taxon>
        <taxon>Gammaproteobacteria</taxon>
        <taxon>Vibrionales</taxon>
        <taxon>Vibrionaceae</taxon>
        <taxon>Vibrio</taxon>
    </lineage>
</organism>
<evidence type="ECO:0000256" key="6">
    <source>
        <dbReference type="ARBA" id="ARBA00022801"/>
    </source>
</evidence>
<dbReference type="Pfam" id="PF02518">
    <property type="entry name" value="HATPase_c"/>
    <property type="match status" value="1"/>
</dbReference>
<dbReference type="InterPro" id="IPR004358">
    <property type="entry name" value="Sig_transdc_His_kin-like_C"/>
</dbReference>
<dbReference type="PROSITE" id="PS50110">
    <property type="entry name" value="RESPONSE_REGULATORY"/>
    <property type="match status" value="1"/>
</dbReference>
<dbReference type="Gene3D" id="3.40.190.10">
    <property type="entry name" value="Periplasmic binding protein-like II"/>
    <property type="match status" value="4"/>
</dbReference>
<dbReference type="EC" id="2.7.13.3" evidence="2"/>
<dbReference type="SMART" id="SM00448">
    <property type="entry name" value="REC"/>
    <property type="match status" value="1"/>
</dbReference>
<dbReference type="SMART" id="SM00387">
    <property type="entry name" value="HATPase_c"/>
    <property type="match status" value="1"/>
</dbReference>
<evidence type="ECO:0000313" key="12">
    <source>
        <dbReference type="EMBL" id="ARP20970.1"/>
    </source>
</evidence>
<dbReference type="CDD" id="cd00082">
    <property type="entry name" value="HisKA"/>
    <property type="match status" value="1"/>
</dbReference>
<keyword evidence="5 12" id="KW-0418">Kinase</keyword>
<dbReference type="InterPro" id="IPR036890">
    <property type="entry name" value="HATPase_C_sf"/>
</dbReference>
<accession>A0A1W6TZ16</accession>
<evidence type="ECO:0000256" key="3">
    <source>
        <dbReference type="ARBA" id="ARBA00022553"/>
    </source>
</evidence>
<dbReference type="Pfam" id="PF00512">
    <property type="entry name" value="HisKA"/>
    <property type="match status" value="1"/>
</dbReference>
<evidence type="ECO:0000256" key="1">
    <source>
        <dbReference type="ARBA" id="ARBA00000085"/>
    </source>
</evidence>
<dbReference type="SUPFAM" id="SSF55874">
    <property type="entry name" value="ATPase domain of HSP90 chaperone/DNA topoisomerase II/histidine kinase"/>
    <property type="match status" value="1"/>
</dbReference>
<dbReference type="Pfam" id="PF00072">
    <property type="entry name" value="Response_reg"/>
    <property type="match status" value="1"/>
</dbReference>
<dbReference type="InterPro" id="IPR011006">
    <property type="entry name" value="CheY-like_superfamily"/>
</dbReference>
<evidence type="ECO:0000256" key="7">
    <source>
        <dbReference type="PROSITE-ProRule" id="PRU00169"/>
    </source>
</evidence>
<dbReference type="InterPro" id="IPR001638">
    <property type="entry name" value="Solute-binding_3/MltF_N"/>
</dbReference>
<dbReference type="SUPFAM" id="SSF52172">
    <property type="entry name" value="CheY-like"/>
    <property type="match status" value="1"/>
</dbReference>
<feature type="domain" description="Histidine kinase" evidence="10">
    <location>
        <begin position="674"/>
        <end position="890"/>
    </location>
</feature>
<dbReference type="RefSeq" id="WP_086047449.1">
    <property type="nucleotide sequence ID" value="NZ_CP017890.1"/>
</dbReference>
<feature type="signal peptide" evidence="9">
    <location>
        <begin position="1"/>
        <end position="26"/>
    </location>
</feature>
<dbReference type="Gene3D" id="1.20.120.160">
    <property type="entry name" value="HPT domain"/>
    <property type="match status" value="1"/>
</dbReference>
<feature type="modified residue" description="4-aspartylphosphate" evidence="7">
    <location>
        <position position="1045"/>
    </location>
</feature>
<dbReference type="SUPFAM" id="SSF47384">
    <property type="entry name" value="Homodimeric domain of signal transducing histidine kinase"/>
    <property type="match status" value="1"/>
</dbReference>
<dbReference type="EMBL" id="CP017903">
    <property type="protein sequence ID" value="ARP20970.1"/>
    <property type="molecule type" value="Genomic_DNA"/>
</dbReference>
<dbReference type="SMART" id="SM00062">
    <property type="entry name" value="PBPb"/>
    <property type="match status" value="2"/>
</dbReference>
<dbReference type="InterPro" id="IPR003594">
    <property type="entry name" value="HATPase_dom"/>
</dbReference>
<dbReference type="GO" id="GO:0016787">
    <property type="term" value="F:hydrolase activity"/>
    <property type="evidence" value="ECO:0007669"/>
    <property type="project" value="UniProtKB-KW"/>
</dbReference>
<dbReference type="SUPFAM" id="SSF47226">
    <property type="entry name" value="Histidine-containing phosphotransfer domain, HPT domain"/>
    <property type="match status" value="1"/>
</dbReference>
<name>A0A1W6TZ16_VIBAL</name>
<evidence type="ECO:0000256" key="5">
    <source>
        <dbReference type="ARBA" id="ARBA00022777"/>
    </source>
</evidence>
<proteinExistence type="predicted"/>
<feature type="domain" description="Response regulatory" evidence="11">
    <location>
        <begin position="995"/>
        <end position="1111"/>
    </location>
</feature>
<dbReference type="GO" id="GO:0000155">
    <property type="term" value="F:phosphorelay sensor kinase activity"/>
    <property type="evidence" value="ECO:0007669"/>
    <property type="project" value="InterPro"/>
</dbReference>
<keyword evidence="6" id="KW-0378">Hydrolase</keyword>
<keyword evidence="8" id="KW-0812">Transmembrane</keyword>
<dbReference type="CDD" id="cd16922">
    <property type="entry name" value="HATPase_EvgS-ArcB-TorS-like"/>
    <property type="match status" value="1"/>
</dbReference>